<evidence type="ECO:0000256" key="17">
    <source>
        <dbReference type="RuleBase" id="RU364040"/>
    </source>
</evidence>
<evidence type="ECO:0000256" key="13">
    <source>
        <dbReference type="ARBA" id="ARBA00052895"/>
    </source>
</evidence>
<evidence type="ECO:0000256" key="14">
    <source>
        <dbReference type="PIRSR" id="PIRSR634016-1"/>
    </source>
</evidence>
<feature type="binding site" evidence="15">
    <location>
        <position position="414"/>
    </location>
    <ligand>
        <name>Zn(2+)</name>
        <dbReference type="ChEBI" id="CHEBI:29105"/>
        <note>catalytic</note>
    </ligand>
</feature>
<dbReference type="GO" id="GO:0006508">
    <property type="term" value="P:proteolysis"/>
    <property type="evidence" value="ECO:0007669"/>
    <property type="project" value="UniProtKB-KW"/>
</dbReference>
<evidence type="ECO:0000313" key="21">
    <source>
        <dbReference type="EMBL" id="APA33999.1"/>
    </source>
</evidence>
<evidence type="ECO:0000256" key="8">
    <source>
        <dbReference type="ARBA" id="ARBA00022723"/>
    </source>
</evidence>
<comment type="subcellular location">
    <subcellularLocation>
        <location evidence="2">Cell membrane</location>
        <topology evidence="2">Lipid-anchor</topology>
        <topology evidence="2">GPI-anchor</topology>
    </subcellularLocation>
    <subcellularLocation>
        <location evidence="1">Cytoplasm</location>
    </subcellularLocation>
</comment>
<feature type="binding site" evidence="15">
    <location>
        <position position="410"/>
    </location>
    <ligand>
        <name>Zn(2+)</name>
        <dbReference type="ChEBI" id="CHEBI:29105"/>
        <note>catalytic</note>
    </ligand>
</feature>
<comment type="catalytic activity">
    <reaction evidence="13">
        <text>Release of an N-terminal amino acid, preferentially alanine, from a wide range of peptides, amides and arylamides.</text>
        <dbReference type="EC" id="3.4.11.14"/>
    </reaction>
</comment>
<dbReference type="InterPro" id="IPR042097">
    <property type="entry name" value="Aminopeptidase_N-like_N_sf"/>
</dbReference>
<keyword evidence="5" id="KW-0963">Cytoplasm</keyword>
<dbReference type="GO" id="GO:0008270">
    <property type="term" value="F:zinc ion binding"/>
    <property type="evidence" value="ECO:0007669"/>
    <property type="project" value="UniProtKB-UniRule"/>
</dbReference>
<keyword evidence="12" id="KW-0449">Lipoprotein</keyword>
<evidence type="ECO:0000259" key="20">
    <source>
        <dbReference type="Pfam" id="PF17900"/>
    </source>
</evidence>
<dbReference type="FunFam" id="1.10.390.10:FF:000001">
    <property type="entry name" value="Aminopeptidase"/>
    <property type="match status" value="1"/>
</dbReference>
<evidence type="ECO:0000256" key="3">
    <source>
        <dbReference type="ARBA" id="ARBA00010136"/>
    </source>
</evidence>
<dbReference type="Gene3D" id="1.25.50.20">
    <property type="match status" value="1"/>
</dbReference>
<dbReference type="PANTHER" id="PTHR11533:SF174">
    <property type="entry name" value="PUROMYCIN-SENSITIVE AMINOPEPTIDASE-RELATED"/>
    <property type="match status" value="1"/>
</dbReference>
<keyword evidence="7 17" id="KW-0645">Protease</keyword>
<dbReference type="Pfam" id="PF11838">
    <property type="entry name" value="ERAP1_C"/>
    <property type="match status" value="1"/>
</dbReference>
<keyword evidence="11 17" id="KW-0482">Metalloprotease</keyword>
<feature type="active site" description="Proton acceptor" evidence="14">
    <location>
        <position position="411"/>
    </location>
</feature>
<feature type="domain" description="ERAP1-like C-terminal" evidence="19">
    <location>
        <begin position="641"/>
        <end position="955"/>
    </location>
</feature>
<dbReference type="Pfam" id="PF17900">
    <property type="entry name" value="Peptidase_M1_N"/>
    <property type="match status" value="1"/>
</dbReference>
<dbReference type="FunFam" id="1.25.50.20:FF:000002">
    <property type="entry name" value="Aminopeptidase"/>
    <property type="match status" value="1"/>
</dbReference>
<dbReference type="SUPFAM" id="SSF63737">
    <property type="entry name" value="Leukotriene A4 hydrolase N-terminal domain"/>
    <property type="match status" value="1"/>
</dbReference>
<dbReference type="Gene3D" id="2.60.40.1730">
    <property type="entry name" value="tricorn interacting facor f3 domain"/>
    <property type="match status" value="1"/>
</dbReference>
<dbReference type="GO" id="GO:0042277">
    <property type="term" value="F:peptide binding"/>
    <property type="evidence" value="ECO:0007669"/>
    <property type="project" value="TreeGrafter"/>
</dbReference>
<dbReference type="PRINTS" id="PR00756">
    <property type="entry name" value="ALADIPTASE"/>
</dbReference>
<feature type="binding site" evidence="15">
    <location>
        <position position="433"/>
    </location>
    <ligand>
        <name>Zn(2+)</name>
        <dbReference type="ChEBI" id="CHEBI:29105"/>
        <note>catalytic</note>
    </ligand>
</feature>
<evidence type="ECO:0000256" key="16">
    <source>
        <dbReference type="PIRSR" id="PIRSR634016-4"/>
    </source>
</evidence>
<evidence type="ECO:0000256" key="2">
    <source>
        <dbReference type="ARBA" id="ARBA00004609"/>
    </source>
</evidence>
<comment type="similarity">
    <text evidence="3 17">Belongs to the peptidase M1 family.</text>
</comment>
<comment type="cofactor">
    <cofactor evidence="15 17">
        <name>Zn(2+)</name>
        <dbReference type="ChEBI" id="CHEBI:29105"/>
    </cofactor>
    <text evidence="15 17">Binds 1 zinc ion per subunit.</text>
</comment>
<dbReference type="InterPro" id="IPR050344">
    <property type="entry name" value="Peptidase_M1_aminopeptidases"/>
</dbReference>
<feature type="site" description="Transition state stabilizer" evidence="16">
    <location>
        <position position="495"/>
    </location>
</feature>
<dbReference type="GO" id="GO:0005886">
    <property type="term" value="C:plasma membrane"/>
    <property type="evidence" value="ECO:0007669"/>
    <property type="project" value="UniProtKB-SubCell"/>
</dbReference>
<evidence type="ECO:0000259" key="19">
    <source>
        <dbReference type="Pfam" id="PF11838"/>
    </source>
</evidence>
<dbReference type="CDD" id="cd09601">
    <property type="entry name" value="M1_APN-Q_like"/>
    <property type="match status" value="1"/>
</dbReference>
<evidence type="ECO:0000256" key="4">
    <source>
        <dbReference type="ARBA" id="ARBA00022438"/>
    </source>
</evidence>
<dbReference type="Pfam" id="PF01433">
    <property type="entry name" value="Peptidase_M1"/>
    <property type="match status" value="1"/>
</dbReference>
<evidence type="ECO:0000256" key="10">
    <source>
        <dbReference type="ARBA" id="ARBA00022833"/>
    </source>
</evidence>
<dbReference type="GO" id="GO:0016285">
    <property type="term" value="F:alanyl aminopeptidase activity"/>
    <property type="evidence" value="ECO:0007669"/>
    <property type="project" value="UniProtKB-EC"/>
</dbReference>
<sequence>MSFIHRSRKPVSIVKCFCRYRYTDSRSKQESGIRVSRARVNFGSEIAYSYRSASHLVNCSLPAFNCITDKSNTLLSFVCKYYSTVERAKLEVNSSILPAMPEKKPFQRLPTTVEPKLYKLYFKPDLKQFSFEGTETVNVVINESVNEIILNSFELQIGKVELTDVNGEVHKPQPTLLAEDESLILKFEKQLPCGEASIYFEFVGELNDKLIGFYRSKCNPATAGGGGGGEEKYAAVTQFQATHARRCFPCWDEPAIKAVFDITITAPKDNVALSNMPAIAEKAEANGDKTVTFATTPQMSTYLVAMVVGDLDFVEDRSEDGVLVRVYTEPGKAKQGHFALFVATKVLPYYKQYFNIAYPLPKIDLVAVADFSAGAMENWGLVTYRETCLLVDTENTSSMRKQIIALTIGHEIAHQWFGNLVTMEWWTHLWLNEGYASFVEYLCVAHLFPEYEIWTQFISQHTRALELDSLDNSHPIQVPVGHPSEIDEIFDDISYSKGASIIRMLHNYIGDDDFRKGMNLYLTRYQYKNTFTEDLWAALEEASSKPVQAVMSTWTCQKGFPVVTVDTVKSPHDNPNSRTFKVSQTKFYAAGNKPQNNGDSPLWLVPLTYSKGSDPCGKFACGVLDKPEMTVTISDVQPDEWVKFNPNTVGFYRTKYTTQMLDQFLPSIQAKTMPPLDRLGLVDDLFALVQAGQAPTVQVLKLIQAMAHEDNFTVWSAISDCLGKVKVLIENTDFEDAFYTYGQKLFKEIAKKLGWEPKAGESHTDALLRSLVISRLGATFRDAEVIAEAQKRFAAHLSGERPIPADLRSPIYRVVMAAGDETTFDQMIKLYKENDLHEEKDRIGCALGQTRKKELLKRTLEFAISDDVRTQASPIIIVYVTGSVMARELSWQFVKDNWTLFSTRYESGFLLSRLVKYTVEDFVSEERALEVEEFFKEREHSNIERTVQQACETIRLNAAWLNRDRQLMKEFLTSAN</sequence>
<keyword evidence="9 17" id="KW-0378">Hydrolase</keyword>
<dbReference type="GO" id="GO:0070006">
    <property type="term" value="F:metalloaminopeptidase activity"/>
    <property type="evidence" value="ECO:0007669"/>
    <property type="project" value="TreeGrafter"/>
</dbReference>
<keyword evidence="6" id="KW-0325">Glycoprotein</keyword>
<keyword evidence="6" id="KW-0472">Membrane</keyword>
<evidence type="ECO:0000256" key="15">
    <source>
        <dbReference type="PIRSR" id="PIRSR634016-3"/>
    </source>
</evidence>
<dbReference type="Gene3D" id="1.10.390.10">
    <property type="entry name" value="Neutral Protease Domain 2"/>
    <property type="match status" value="1"/>
</dbReference>
<evidence type="ECO:0000256" key="12">
    <source>
        <dbReference type="ARBA" id="ARBA00023288"/>
    </source>
</evidence>
<evidence type="ECO:0000256" key="11">
    <source>
        <dbReference type="ARBA" id="ARBA00023049"/>
    </source>
</evidence>
<dbReference type="GO" id="GO:0043171">
    <property type="term" value="P:peptide catabolic process"/>
    <property type="evidence" value="ECO:0007669"/>
    <property type="project" value="TreeGrafter"/>
</dbReference>
<keyword evidence="10 15" id="KW-0862">Zinc</keyword>
<dbReference type="InterPro" id="IPR001930">
    <property type="entry name" value="Peptidase_M1"/>
</dbReference>
<dbReference type="InterPro" id="IPR045357">
    <property type="entry name" value="Aminopeptidase_N-like_N"/>
</dbReference>
<dbReference type="InterPro" id="IPR034016">
    <property type="entry name" value="M1_APN-typ"/>
</dbReference>
<dbReference type="OrthoDB" id="275509at2759"/>
<protein>
    <recommendedName>
        <fullName evidence="17">Aminopeptidase</fullName>
        <ecNumber evidence="17">3.4.11.-</ecNumber>
    </recommendedName>
</protein>
<feature type="domain" description="Aminopeptidase N-like N-terminal" evidence="20">
    <location>
        <begin position="115"/>
        <end position="303"/>
    </location>
</feature>
<dbReference type="FunFam" id="2.60.40.1910:FF:000002">
    <property type="entry name" value="Aminopeptidase"/>
    <property type="match status" value="1"/>
</dbReference>
<dbReference type="AlphaFoldDB" id="A0A1I9WLH9"/>
<evidence type="ECO:0000256" key="5">
    <source>
        <dbReference type="ARBA" id="ARBA00022490"/>
    </source>
</evidence>
<reference evidence="21" key="1">
    <citation type="journal article" date="2016" name="BMC Genomics">
        <title>Seminal fluid protein genes of the brown planthopper, Nilaparvata lugens.</title>
        <authorList>
            <person name="Yu B."/>
            <person name="Li D.T."/>
            <person name="Lu J.B."/>
            <person name="Zhang W.X."/>
            <person name="Zhang C.X."/>
        </authorList>
    </citation>
    <scope>NUCLEOTIDE SEQUENCE</scope>
    <source>
        <strain evidence="21">NlSFP_unconfirmed_comp36477</strain>
    </source>
</reference>
<keyword evidence="8 15" id="KW-0479">Metal-binding</keyword>
<name>A0A1I9WLH9_NILLU</name>
<dbReference type="InterPro" id="IPR027268">
    <property type="entry name" value="Peptidase_M4/M1_CTD_sf"/>
</dbReference>
<dbReference type="SUPFAM" id="SSF55486">
    <property type="entry name" value="Metalloproteases ('zincins'), catalytic domain"/>
    <property type="match status" value="1"/>
</dbReference>
<keyword evidence="6" id="KW-0336">GPI-anchor</keyword>
<evidence type="ECO:0000256" key="1">
    <source>
        <dbReference type="ARBA" id="ARBA00004496"/>
    </source>
</evidence>
<dbReference type="FunFam" id="2.60.40.1730:FF:000002">
    <property type="entry name" value="Aminopeptidase"/>
    <property type="match status" value="1"/>
</dbReference>
<proteinExistence type="evidence at transcript level"/>
<organism evidence="21">
    <name type="scientific">Nilaparvata lugens</name>
    <name type="common">Brown planthopper</name>
    <dbReference type="NCBI Taxonomy" id="108931"/>
    <lineage>
        <taxon>Eukaryota</taxon>
        <taxon>Metazoa</taxon>
        <taxon>Ecdysozoa</taxon>
        <taxon>Arthropoda</taxon>
        <taxon>Hexapoda</taxon>
        <taxon>Insecta</taxon>
        <taxon>Pterygota</taxon>
        <taxon>Neoptera</taxon>
        <taxon>Paraneoptera</taxon>
        <taxon>Hemiptera</taxon>
        <taxon>Auchenorrhyncha</taxon>
        <taxon>Fulgoroidea</taxon>
        <taxon>Delphacidae</taxon>
        <taxon>Delphacinae</taxon>
        <taxon>Nilaparvata</taxon>
    </lineage>
</organism>
<dbReference type="Gene3D" id="2.60.40.1910">
    <property type="match status" value="1"/>
</dbReference>
<dbReference type="PANTHER" id="PTHR11533">
    <property type="entry name" value="PROTEASE M1 ZINC METALLOPROTEASE"/>
    <property type="match status" value="1"/>
</dbReference>
<evidence type="ECO:0000256" key="9">
    <source>
        <dbReference type="ARBA" id="ARBA00022801"/>
    </source>
</evidence>
<evidence type="ECO:0000256" key="6">
    <source>
        <dbReference type="ARBA" id="ARBA00022622"/>
    </source>
</evidence>
<dbReference type="GO" id="GO:0005737">
    <property type="term" value="C:cytoplasm"/>
    <property type="evidence" value="ECO:0007669"/>
    <property type="project" value="UniProtKB-SubCell"/>
</dbReference>
<dbReference type="InterPro" id="IPR014782">
    <property type="entry name" value="Peptidase_M1_dom"/>
</dbReference>
<dbReference type="GO" id="GO:0098552">
    <property type="term" value="C:side of membrane"/>
    <property type="evidence" value="ECO:0007669"/>
    <property type="project" value="UniProtKB-KW"/>
</dbReference>
<accession>A0A1I9WLH9</accession>
<dbReference type="GO" id="GO:0005615">
    <property type="term" value="C:extracellular space"/>
    <property type="evidence" value="ECO:0007669"/>
    <property type="project" value="TreeGrafter"/>
</dbReference>
<feature type="domain" description="Peptidase M1 membrane alanine aminopeptidase" evidence="18">
    <location>
        <begin position="338"/>
        <end position="554"/>
    </location>
</feature>
<evidence type="ECO:0000256" key="7">
    <source>
        <dbReference type="ARBA" id="ARBA00022670"/>
    </source>
</evidence>
<dbReference type="EC" id="3.4.11.-" evidence="17"/>
<dbReference type="EMBL" id="KU932363">
    <property type="protein sequence ID" value="APA33999.1"/>
    <property type="molecule type" value="mRNA"/>
</dbReference>
<dbReference type="InterPro" id="IPR024571">
    <property type="entry name" value="ERAP1-like_C_dom"/>
</dbReference>
<evidence type="ECO:0000259" key="18">
    <source>
        <dbReference type="Pfam" id="PF01433"/>
    </source>
</evidence>
<keyword evidence="4 17" id="KW-0031">Aminopeptidase</keyword>